<feature type="transmembrane region" description="Helical" evidence="2">
    <location>
        <begin position="71"/>
        <end position="92"/>
    </location>
</feature>
<dbReference type="Gene3D" id="2.130.10.130">
    <property type="entry name" value="Integrin alpha, N-terminal"/>
    <property type="match status" value="2"/>
</dbReference>
<dbReference type="Proteomes" id="UP000663852">
    <property type="component" value="Unassembled WGS sequence"/>
</dbReference>
<name>A0A815NMB9_ADIRI</name>
<sequence>MDQIEMLTTDRHITSVERGVADFPMHNNSELFSNAQSTSDSYDETKDKDQLSISNTSLELKRSIFGIPRGILLIFLSSTSICIMMAIGIIIVCLNAPKPKVSTCGLNFVRTGTNPIEYNYGPVSVAIGDFNLDTWIDMVIVNSIVSRIGVHFGNSNGTFVKEYEYSTGINSHPIMAAVDNLNNDSYLDIAVANYNSHTIGIFYGFGNGSFQDQIEISTGISRPLSLHLATFSVDTNPFTLAVGHLDDDGRLDIVAGTIGHRTVTIRLGNGDGSFRKKIIYSVGSLPESVVIGDYNNDGYSDIVVANVGSNYLSVLLGYGDGRFAPQITHQTGSGPRFIVSSDLNGDAKLDIIVANGGDNTATVWFGCSNLIFGKQTTLSIDYSSKSPSFTINDFNHDNYTDIIAANPYNSTISVFFGYGNFSFTNRTVYSTGPASSPYSIASGDFNHDNHLDLAVADFLSDTIEIFSGNGNGSFSPNQTTYSTGSSSSPSSLALDYFNNDTNLDIIVVNYNNNRFGVFLGRGDGTFDNMLSYSMPYGSNPFAVVTGDFSKDGKVDFAVANQASDSLSIYVQTC</sequence>
<organism evidence="3 4">
    <name type="scientific">Adineta ricciae</name>
    <name type="common">Rotifer</name>
    <dbReference type="NCBI Taxonomy" id="249248"/>
    <lineage>
        <taxon>Eukaryota</taxon>
        <taxon>Metazoa</taxon>
        <taxon>Spiralia</taxon>
        <taxon>Gnathifera</taxon>
        <taxon>Rotifera</taxon>
        <taxon>Eurotatoria</taxon>
        <taxon>Bdelloidea</taxon>
        <taxon>Adinetida</taxon>
        <taxon>Adinetidae</taxon>
        <taxon>Adineta</taxon>
    </lineage>
</organism>
<keyword evidence="2" id="KW-0472">Membrane</keyword>
<evidence type="ECO:0000313" key="4">
    <source>
        <dbReference type="Proteomes" id="UP000663852"/>
    </source>
</evidence>
<evidence type="ECO:0000256" key="2">
    <source>
        <dbReference type="SAM" id="Phobius"/>
    </source>
</evidence>
<comment type="caution">
    <text evidence="3">The sequence shown here is derived from an EMBL/GenBank/DDBJ whole genome shotgun (WGS) entry which is preliminary data.</text>
</comment>
<dbReference type="AlphaFoldDB" id="A0A815NMB9"/>
<dbReference type="EMBL" id="CAJNOJ010000406">
    <property type="protein sequence ID" value="CAF1436502.1"/>
    <property type="molecule type" value="Genomic_DNA"/>
</dbReference>
<dbReference type="Pfam" id="PF13517">
    <property type="entry name" value="FG-GAP_3"/>
    <property type="match status" value="3"/>
</dbReference>
<dbReference type="SUPFAM" id="SSF69318">
    <property type="entry name" value="Integrin alpha N-terminal domain"/>
    <property type="match status" value="2"/>
</dbReference>
<dbReference type="InterPro" id="IPR028994">
    <property type="entry name" value="Integrin_alpha_N"/>
</dbReference>
<dbReference type="InterPro" id="IPR013517">
    <property type="entry name" value="FG-GAP"/>
</dbReference>
<dbReference type="Gene3D" id="2.30.30.100">
    <property type="match status" value="1"/>
</dbReference>
<reference evidence="3" key="1">
    <citation type="submission" date="2021-02" db="EMBL/GenBank/DDBJ databases">
        <authorList>
            <person name="Nowell W R."/>
        </authorList>
    </citation>
    <scope>NUCLEOTIDE SEQUENCE</scope>
</reference>
<gene>
    <name evidence="3" type="ORF">EDS130_LOCUS38563</name>
</gene>
<dbReference type="PANTHER" id="PTHR46580:SF4">
    <property type="entry name" value="ATP_GTP-BINDING PROTEIN"/>
    <property type="match status" value="1"/>
</dbReference>
<keyword evidence="2" id="KW-1133">Transmembrane helix</keyword>
<evidence type="ECO:0000256" key="1">
    <source>
        <dbReference type="ARBA" id="ARBA00022729"/>
    </source>
</evidence>
<keyword evidence="1" id="KW-0732">Signal</keyword>
<dbReference type="PANTHER" id="PTHR46580">
    <property type="entry name" value="SENSOR KINASE-RELATED"/>
    <property type="match status" value="1"/>
</dbReference>
<evidence type="ECO:0008006" key="5">
    <source>
        <dbReference type="Google" id="ProtNLM"/>
    </source>
</evidence>
<protein>
    <recommendedName>
        <fullName evidence="5">VCBS repeat-containing protein</fullName>
    </recommendedName>
</protein>
<accession>A0A815NMB9</accession>
<evidence type="ECO:0000313" key="3">
    <source>
        <dbReference type="EMBL" id="CAF1436502.1"/>
    </source>
</evidence>
<keyword evidence="2" id="KW-0812">Transmembrane</keyword>
<proteinExistence type="predicted"/>